<evidence type="ECO:0000313" key="2">
    <source>
        <dbReference type="EMBL" id="KAF2736161.1"/>
    </source>
</evidence>
<accession>A0A9P4R480</accession>
<dbReference type="Proteomes" id="UP000799444">
    <property type="component" value="Unassembled WGS sequence"/>
</dbReference>
<dbReference type="PANTHER" id="PTHR33112">
    <property type="entry name" value="DOMAIN PROTEIN, PUTATIVE-RELATED"/>
    <property type="match status" value="1"/>
</dbReference>
<dbReference type="Pfam" id="PF06985">
    <property type="entry name" value="HET"/>
    <property type="match status" value="1"/>
</dbReference>
<dbReference type="EMBL" id="ML996128">
    <property type="protein sequence ID" value="KAF2736161.1"/>
    <property type="molecule type" value="Genomic_DNA"/>
</dbReference>
<dbReference type="InterPro" id="IPR010730">
    <property type="entry name" value="HET"/>
</dbReference>
<evidence type="ECO:0000259" key="1">
    <source>
        <dbReference type="Pfam" id="PF06985"/>
    </source>
</evidence>
<name>A0A9P4R480_9PLEO</name>
<protein>
    <submittedName>
        <fullName evidence="2">HET-domain-containing protein</fullName>
    </submittedName>
</protein>
<organism evidence="2 3">
    <name type="scientific">Polyplosphaeria fusca</name>
    <dbReference type="NCBI Taxonomy" id="682080"/>
    <lineage>
        <taxon>Eukaryota</taxon>
        <taxon>Fungi</taxon>
        <taxon>Dikarya</taxon>
        <taxon>Ascomycota</taxon>
        <taxon>Pezizomycotina</taxon>
        <taxon>Dothideomycetes</taxon>
        <taxon>Pleosporomycetidae</taxon>
        <taxon>Pleosporales</taxon>
        <taxon>Tetraplosphaeriaceae</taxon>
        <taxon>Polyplosphaeria</taxon>
    </lineage>
</organism>
<feature type="non-terminal residue" evidence="2">
    <location>
        <position position="1"/>
    </location>
</feature>
<evidence type="ECO:0000313" key="3">
    <source>
        <dbReference type="Proteomes" id="UP000799444"/>
    </source>
</evidence>
<feature type="domain" description="Heterokaryon incompatibility" evidence="1">
    <location>
        <begin position="51"/>
        <end position="202"/>
    </location>
</feature>
<reference evidence="2" key="1">
    <citation type="journal article" date="2020" name="Stud. Mycol.">
        <title>101 Dothideomycetes genomes: a test case for predicting lifestyles and emergence of pathogens.</title>
        <authorList>
            <person name="Haridas S."/>
            <person name="Albert R."/>
            <person name="Binder M."/>
            <person name="Bloem J."/>
            <person name="Labutti K."/>
            <person name="Salamov A."/>
            <person name="Andreopoulos B."/>
            <person name="Baker S."/>
            <person name="Barry K."/>
            <person name="Bills G."/>
            <person name="Bluhm B."/>
            <person name="Cannon C."/>
            <person name="Castanera R."/>
            <person name="Culley D."/>
            <person name="Daum C."/>
            <person name="Ezra D."/>
            <person name="Gonzalez J."/>
            <person name="Henrissat B."/>
            <person name="Kuo A."/>
            <person name="Liang C."/>
            <person name="Lipzen A."/>
            <person name="Lutzoni F."/>
            <person name="Magnuson J."/>
            <person name="Mondo S."/>
            <person name="Nolan M."/>
            <person name="Ohm R."/>
            <person name="Pangilinan J."/>
            <person name="Park H.-J."/>
            <person name="Ramirez L."/>
            <person name="Alfaro M."/>
            <person name="Sun H."/>
            <person name="Tritt A."/>
            <person name="Yoshinaga Y."/>
            <person name="Zwiers L.-H."/>
            <person name="Turgeon B."/>
            <person name="Goodwin S."/>
            <person name="Spatafora J."/>
            <person name="Crous P."/>
            <person name="Grigoriev I."/>
        </authorList>
    </citation>
    <scope>NUCLEOTIDE SEQUENCE</scope>
    <source>
        <strain evidence="2">CBS 125425</strain>
    </source>
</reference>
<proteinExistence type="predicted"/>
<dbReference type="OrthoDB" id="2958217at2759"/>
<keyword evidence="3" id="KW-1185">Reference proteome</keyword>
<dbReference type="PANTHER" id="PTHR33112:SF16">
    <property type="entry name" value="HETEROKARYON INCOMPATIBILITY DOMAIN-CONTAINING PROTEIN"/>
    <property type="match status" value="1"/>
</dbReference>
<dbReference type="AlphaFoldDB" id="A0A9P4R480"/>
<sequence length="321" mass="36302">NWLGHCVASHSQCARVVCAGQPTRLLHIDTLTEPSIVRLIDVQMEKPLPEYVALSHRWGESRTQFKSLESNVIGFKHAILVANLPKTFRDAIAVTVAVGLQHLWIDSLCIIQDSKRDWETESAKMGVIYENAVLTIAASTATDSSFGCFANLQQPVMQRLSLPSIQAENKHRKTIGVLRSAVADPFAVPSSSLNYRGWVLQETVLSRRILHFTNHQVYWQCRCVAESEDGTVLHSIDSPYCSPDAHLKNNRTLFLPNSILEKDLARVWWTWAADYSRREFTEPADRLYACAGISQYFQRLSNRHPLTLGLLRTHLPGDLLW</sequence>
<gene>
    <name evidence="2" type="ORF">EJ04DRAFT_393430</name>
</gene>
<feature type="non-terminal residue" evidence="2">
    <location>
        <position position="321"/>
    </location>
</feature>
<comment type="caution">
    <text evidence="2">The sequence shown here is derived from an EMBL/GenBank/DDBJ whole genome shotgun (WGS) entry which is preliminary data.</text>
</comment>